<dbReference type="GO" id="GO:0008360">
    <property type="term" value="P:regulation of cell shape"/>
    <property type="evidence" value="ECO:0007669"/>
    <property type="project" value="UniProtKB-KW"/>
</dbReference>
<dbReference type="EC" id="3.6.1.27" evidence="3 14"/>
<reference evidence="16" key="1">
    <citation type="submission" date="2017-09" db="EMBL/GenBank/DDBJ databases">
        <title>Depth-based differentiation of microbial function through sediment-hosted aquifers and enrichment of novel symbionts in the deep terrestrial subsurface.</title>
        <authorList>
            <person name="Probst A.J."/>
            <person name="Ladd B."/>
            <person name="Jarett J.K."/>
            <person name="Geller-Mcgrath D.E."/>
            <person name="Sieber C.M.K."/>
            <person name="Emerson J.B."/>
            <person name="Anantharaman K."/>
            <person name="Thomas B.C."/>
            <person name="Malmstrom R."/>
            <person name="Stieglmeier M."/>
            <person name="Klingl A."/>
            <person name="Woyke T."/>
            <person name="Ryan C.M."/>
            <person name="Banfield J.F."/>
        </authorList>
    </citation>
    <scope>NUCLEOTIDE SEQUENCE [LARGE SCALE GENOMIC DNA]</scope>
</reference>
<evidence type="ECO:0000256" key="2">
    <source>
        <dbReference type="ARBA" id="ARBA00010621"/>
    </source>
</evidence>
<evidence type="ECO:0000313" key="16">
    <source>
        <dbReference type="Proteomes" id="UP000229916"/>
    </source>
</evidence>
<dbReference type="InterPro" id="IPR003824">
    <property type="entry name" value="UppP"/>
</dbReference>
<evidence type="ECO:0000256" key="5">
    <source>
        <dbReference type="ARBA" id="ARBA00022475"/>
    </source>
</evidence>
<keyword evidence="7 14" id="KW-0378">Hydrolase</keyword>
<evidence type="ECO:0000256" key="9">
    <source>
        <dbReference type="ARBA" id="ARBA00023136"/>
    </source>
</evidence>
<protein>
    <recommendedName>
        <fullName evidence="4 14">Undecaprenyl-diphosphatase</fullName>
        <ecNumber evidence="3 14">3.6.1.27</ecNumber>
    </recommendedName>
    <alternativeName>
        <fullName evidence="12 14">Bacitracin resistance protein</fullName>
    </alternativeName>
    <alternativeName>
        <fullName evidence="11 14">Undecaprenyl pyrophosphate phosphatase</fullName>
    </alternativeName>
</protein>
<evidence type="ECO:0000256" key="10">
    <source>
        <dbReference type="ARBA" id="ARBA00023251"/>
    </source>
</evidence>
<feature type="transmembrane region" description="Helical" evidence="14">
    <location>
        <begin position="118"/>
        <end position="137"/>
    </location>
</feature>
<dbReference type="GO" id="GO:0071555">
    <property type="term" value="P:cell wall organization"/>
    <property type="evidence" value="ECO:0007669"/>
    <property type="project" value="UniProtKB-KW"/>
</dbReference>
<feature type="transmembrane region" description="Helical" evidence="14">
    <location>
        <begin position="149"/>
        <end position="169"/>
    </location>
</feature>
<dbReference type="AlphaFoldDB" id="A0A2M7APE9"/>
<keyword evidence="8 14" id="KW-1133">Transmembrane helix</keyword>
<comment type="caution">
    <text evidence="15">The sequence shown here is derived from an EMBL/GenBank/DDBJ whole genome shotgun (WGS) entry which is preliminary data.</text>
</comment>
<dbReference type="GO" id="GO:0009252">
    <property type="term" value="P:peptidoglycan biosynthetic process"/>
    <property type="evidence" value="ECO:0007669"/>
    <property type="project" value="UniProtKB-KW"/>
</dbReference>
<dbReference type="NCBIfam" id="TIGR00753">
    <property type="entry name" value="undec_PP_bacA"/>
    <property type="match status" value="1"/>
</dbReference>
<evidence type="ECO:0000256" key="12">
    <source>
        <dbReference type="ARBA" id="ARBA00032932"/>
    </source>
</evidence>
<proteinExistence type="inferred from homology"/>
<evidence type="ECO:0000256" key="8">
    <source>
        <dbReference type="ARBA" id="ARBA00022989"/>
    </source>
</evidence>
<feature type="transmembrane region" description="Helical" evidence="14">
    <location>
        <begin position="252"/>
        <end position="272"/>
    </location>
</feature>
<dbReference type="GO" id="GO:0005886">
    <property type="term" value="C:plasma membrane"/>
    <property type="evidence" value="ECO:0007669"/>
    <property type="project" value="UniProtKB-SubCell"/>
</dbReference>
<dbReference type="PANTHER" id="PTHR30622">
    <property type="entry name" value="UNDECAPRENYL-DIPHOSPHATASE"/>
    <property type="match status" value="1"/>
</dbReference>
<feature type="transmembrane region" description="Helical" evidence="14">
    <location>
        <begin position="38"/>
        <end position="60"/>
    </location>
</feature>
<comment type="similarity">
    <text evidence="2 14">Belongs to the UppP family.</text>
</comment>
<dbReference type="PANTHER" id="PTHR30622:SF4">
    <property type="entry name" value="UNDECAPRENYL-DIPHOSPHATASE"/>
    <property type="match status" value="1"/>
</dbReference>
<keyword evidence="14" id="KW-0133">Cell shape</keyword>
<comment type="miscellaneous">
    <text evidence="14">Bacitracin is thought to be involved in the inhibition of peptidoglycan synthesis by sequestering undecaprenyl diphosphate, thereby reducing the pool of lipid carrier available.</text>
</comment>
<keyword evidence="14" id="KW-0961">Cell wall biogenesis/degradation</keyword>
<dbReference type="EMBL" id="PEWD01000010">
    <property type="protein sequence ID" value="PIU69269.1"/>
    <property type="molecule type" value="Genomic_DNA"/>
</dbReference>
<feature type="transmembrane region" description="Helical" evidence="14">
    <location>
        <begin position="90"/>
        <end position="112"/>
    </location>
</feature>
<gene>
    <name evidence="14 15" type="primary">uppP</name>
    <name evidence="15" type="ORF">COS81_00610</name>
</gene>
<feature type="transmembrane region" description="Helical" evidence="14">
    <location>
        <begin position="189"/>
        <end position="206"/>
    </location>
</feature>
<evidence type="ECO:0000256" key="6">
    <source>
        <dbReference type="ARBA" id="ARBA00022692"/>
    </source>
</evidence>
<evidence type="ECO:0000256" key="4">
    <source>
        <dbReference type="ARBA" id="ARBA00021581"/>
    </source>
</evidence>
<dbReference type="Pfam" id="PF02673">
    <property type="entry name" value="BacA"/>
    <property type="match status" value="1"/>
</dbReference>
<evidence type="ECO:0000256" key="13">
    <source>
        <dbReference type="ARBA" id="ARBA00047594"/>
    </source>
</evidence>
<keyword evidence="9 14" id="KW-0472">Membrane</keyword>
<keyword evidence="5 14" id="KW-1003">Cell membrane</keyword>
<comment type="catalytic activity">
    <reaction evidence="13 14">
        <text>di-trans,octa-cis-undecaprenyl diphosphate + H2O = di-trans,octa-cis-undecaprenyl phosphate + phosphate + H(+)</text>
        <dbReference type="Rhea" id="RHEA:28094"/>
        <dbReference type="ChEBI" id="CHEBI:15377"/>
        <dbReference type="ChEBI" id="CHEBI:15378"/>
        <dbReference type="ChEBI" id="CHEBI:43474"/>
        <dbReference type="ChEBI" id="CHEBI:58405"/>
        <dbReference type="ChEBI" id="CHEBI:60392"/>
        <dbReference type="EC" id="3.6.1.27"/>
    </reaction>
</comment>
<comment type="function">
    <text evidence="14">Catalyzes the dephosphorylation of undecaprenyl diphosphate (UPP). Confers resistance to bacitracin.</text>
</comment>
<keyword evidence="14" id="KW-0573">Peptidoglycan synthesis</keyword>
<organism evidence="15 16">
    <name type="scientific">candidate division WWE3 bacterium CG06_land_8_20_14_3_00_42_16</name>
    <dbReference type="NCBI Taxonomy" id="1975083"/>
    <lineage>
        <taxon>Bacteria</taxon>
        <taxon>Katanobacteria</taxon>
    </lineage>
</organism>
<comment type="subcellular location">
    <subcellularLocation>
        <location evidence="1 14">Cell membrane</location>
        <topology evidence="1 14">Multi-pass membrane protein</topology>
    </subcellularLocation>
</comment>
<sequence length="273" mass="30109">MSIITALVLGIVQGITEFLPISSTGHLILVPYIFHWEIPSLSFDAILHLGTLFAIVIFFWRDWIKIILSLWSDLKHKNWRFAQMKFESRLGILILIGCLPAASLGLIFQSYIESTFRSPLSVATSLILVALLMFWVEKKGQVLNPLKKFKPLNALTVGVFQSLALVPGVSRSGITILGGMLSGLTRQEAARFSFLLATPVILGAGLESLLTAVKTEGVGFFSIPLVVGLLASSATGFLTIRFLLNYLKEKTLLIFAVYRILLAALILILFFAR</sequence>
<name>A0A2M7APE9_UNCKA</name>
<dbReference type="HAMAP" id="MF_01006">
    <property type="entry name" value="Undec_diphosphatase"/>
    <property type="match status" value="1"/>
</dbReference>
<evidence type="ECO:0000256" key="3">
    <source>
        <dbReference type="ARBA" id="ARBA00012374"/>
    </source>
</evidence>
<evidence type="ECO:0000256" key="11">
    <source>
        <dbReference type="ARBA" id="ARBA00032707"/>
    </source>
</evidence>
<dbReference type="Proteomes" id="UP000229916">
    <property type="component" value="Unassembled WGS sequence"/>
</dbReference>
<feature type="transmembrane region" description="Helical" evidence="14">
    <location>
        <begin position="218"/>
        <end position="240"/>
    </location>
</feature>
<keyword evidence="6 14" id="KW-0812">Transmembrane</keyword>
<evidence type="ECO:0000256" key="7">
    <source>
        <dbReference type="ARBA" id="ARBA00022801"/>
    </source>
</evidence>
<dbReference type="GO" id="GO:0050380">
    <property type="term" value="F:undecaprenyl-diphosphatase activity"/>
    <property type="evidence" value="ECO:0007669"/>
    <property type="project" value="UniProtKB-UniRule"/>
</dbReference>
<evidence type="ECO:0000256" key="1">
    <source>
        <dbReference type="ARBA" id="ARBA00004651"/>
    </source>
</evidence>
<dbReference type="GO" id="GO:0046677">
    <property type="term" value="P:response to antibiotic"/>
    <property type="evidence" value="ECO:0007669"/>
    <property type="project" value="UniProtKB-UniRule"/>
</dbReference>
<evidence type="ECO:0000313" key="15">
    <source>
        <dbReference type="EMBL" id="PIU69269.1"/>
    </source>
</evidence>
<accession>A0A2M7APE9</accession>
<keyword evidence="10 14" id="KW-0046">Antibiotic resistance</keyword>
<evidence type="ECO:0000256" key="14">
    <source>
        <dbReference type="HAMAP-Rule" id="MF_01006"/>
    </source>
</evidence>